<proteinExistence type="predicted"/>
<dbReference type="RefSeq" id="WP_104301938.1">
    <property type="nucleotide sequence ID" value="NZ_PSNX01000004.1"/>
</dbReference>
<dbReference type="SUPFAM" id="SSF160930">
    <property type="entry name" value="FlhC-like"/>
    <property type="match status" value="1"/>
</dbReference>
<sequence>MQSRVDRQLRALALAKACAACGARVRTIGHLTGLPPREALRLLFPDRMAVPRGRSPDSPEWYHGANLLHRAEASIIVALYRRLRDADFPAGEALVGAYRHYIGICQPPHRISFDRAFDLAAHTDGLWLTDTRSFSLVTCPTCHSEFLAAFGSVARSNDHCPFCKLVQRYGTDPRVQGAFPVQPLAAPRAEQLGMLVLLQCSFGSSTGQVGTSSASECQP</sequence>
<evidence type="ECO:0000313" key="1">
    <source>
        <dbReference type="EMBL" id="PPE67118.1"/>
    </source>
</evidence>
<gene>
    <name evidence="1" type="ORF">C1704_06685</name>
</gene>
<organism evidence="1 2">
    <name type="scientific">Caldimonas caldifontis</name>
    <dbReference type="NCBI Taxonomy" id="1452508"/>
    <lineage>
        <taxon>Bacteria</taxon>
        <taxon>Pseudomonadati</taxon>
        <taxon>Pseudomonadota</taxon>
        <taxon>Betaproteobacteria</taxon>
        <taxon>Burkholderiales</taxon>
        <taxon>Sphaerotilaceae</taxon>
        <taxon>Caldimonas</taxon>
    </lineage>
</organism>
<accession>A0A2S5SWX5</accession>
<dbReference type="Proteomes" id="UP000238605">
    <property type="component" value="Unassembled WGS sequence"/>
</dbReference>
<name>A0A2S5SWX5_9BURK</name>
<keyword evidence="2" id="KW-1185">Reference proteome</keyword>
<protein>
    <recommendedName>
        <fullName evidence="3">Flagellar transcriptional regulator FlhC</fullName>
    </recommendedName>
</protein>
<comment type="caution">
    <text evidence="1">The sequence shown here is derived from an EMBL/GenBank/DDBJ whole genome shotgun (WGS) entry which is preliminary data.</text>
</comment>
<evidence type="ECO:0008006" key="3">
    <source>
        <dbReference type="Google" id="ProtNLM"/>
    </source>
</evidence>
<evidence type="ECO:0000313" key="2">
    <source>
        <dbReference type="Proteomes" id="UP000238605"/>
    </source>
</evidence>
<dbReference type="AlphaFoldDB" id="A0A2S5SWX5"/>
<dbReference type="OrthoDB" id="8525736at2"/>
<dbReference type="EMBL" id="PSNX01000004">
    <property type="protein sequence ID" value="PPE67118.1"/>
    <property type="molecule type" value="Genomic_DNA"/>
</dbReference>
<reference evidence="1 2" key="1">
    <citation type="submission" date="2018-02" db="EMBL/GenBank/DDBJ databases">
        <title>Reclassifiation of [Polyangium] brachysporum DSM 7029 as Guopingzhaonella breviflexa gen. nov., sp. nov., a member of the family Comamonadaceae.</title>
        <authorList>
            <person name="Tang B."/>
        </authorList>
    </citation>
    <scope>NUCLEOTIDE SEQUENCE [LARGE SCALE GENOMIC DNA]</scope>
    <source>
        <strain evidence="1 2">BCRC 80649</strain>
    </source>
</reference>